<dbReference type="Proteomes" id="UP000298030">
    <property type="component" value="Unassembled WGS sequence"/>
</dbReference>
<keyword evidence="2" id="KW-0812">Transmembrane</keyword>
<dbReference type="EMBL" id="QPFP01000004">
    <property type="protein sequence ID" value="TEB37288.1"/>
    <property type="molecule type" value="Genomic_DNA"/>
</dbReference>
<dbReference type="OrthoDB" id="3363417at2759"/>
<keyword evidence="4" id="KW-1185">Reference proteome</keyword>
<sequence length="183" mass="19954">MNITSYVSDVASNISKVPPSAYPALLWSWYIDYLWNYESNSWVGRIAYFCRVLAFVLCLPTLILGMVDVASYVIARTLGIVDDVKASTSDQVSQVQSPSIHVEPADSDLSTTLREKPAFTVEGSDGTPQPQEFFATEKNLKLSGVGILSPAATRPSSPVLLRKHLSDEPSLRHRQHQAGGGGD</sequence>
<name>A0A4Y7TTT2_COPMI</name>
<gene>
    <name evidence="3" type="ORF">FA13DRAFT_1726366</name>
</gene>
<feature type="transmembrane region" description="Helical" evidence="2">
    <location>
        <begin position="46"/>
        <end position="67"/>
    </location>
</feature>
<evidence type="ECO:0000256" key="2">
    <source>
        <dbReference type="SAM" id="Phobius"/>
    </source>
</evidence>
<organism evidence="3 4">
    <name type="scientific">Coprinellus micaceus</name>
    <name type="common">Glistening ink-cap mushroom</name>
    <name type="synonym">Coprinus micaceus</name>
    <dbReference type="NCBI Taxonomy" id="71717"/>
    <lineage>
        <taxon>Eukaryota</taxon>
        <taxon>Fungi</taxon>
        <taxon>Dikarya</taxon>
        <taxon>Basidiomycota</taxon>
        <taxon>Agaricomycotina</taxon>
        <taxon>Agaricomycetes</taxon>
        <taxon>Agaricomycetidae</taxon>
        <taxon>Agaricales</taxon>
        <taxon>Agaricineae</taxon>
        <taxon>Psathyrellaceae</taxon>
        <taxon>Coprinellus</taxon>
    </lineage>
</organism>
<comment type="caution">
    <text evidence="3">The sequence shown here is derived from an EMBL/GenBank/DDBJ whole genome shotgun (WGS) entry which is preliminary data.</text>
</comment>
<dbReference type="AlphaFoldDB" id="A0A4Y7TTT2"/>
<evidence type="ECO:0000313" key="4">
    <source>
        <dbReference type="Proteomes" id="UP000298030"/>
    </source>
</evidence>
<keyword evidence="2" id="KW-1133">Transmembrane helix</keyword>
<keyword evidence="2" id="KW-0472">Membrane</keyword>
<proteinExistence type="predicted"/>
<evidence type="ECO:0000313" key="3">
    <source>
        <dbReference type="EMBL" id="TEB37288.1"/>
    </source>
</evidence>
<feature type="region of interest" description="Disordered" evidence="1">
    <location>
        <begin position="150"/>
        <end position="183"/>
    </location>
</feature>
<reference evidence="3 4" key="1">
    <citation type="journal article" date="2019" name="Nat. Ecol. Evol.">
        <title>Megaphylogeny resolves global patterns of mushroom evolution.</title>
        <authorList>
            <person name="Varga T."/>
            <person name="Krizsan K."/>
            <person name="Foldi C."/>
            <person name="Dima B."/>
            <person name="Sanchez-Garcia M."/>
            <person name="Sanchez-Ramirez S."/>
            <person name="Szollosi G.J."/>
            <person name="Szarkandi J.G."/>
            <person name="Papp V."/>
            <person name="Albert L."/>
            <person name="Andreopoulos W."/>
            <person name="Angelini C."/>
            <person name="Antonin V."/>
            <person name="Barry K.W."/>
            <person name="Bougher N.L."/>
            <person name="Buchanan P."/>
            <person name="Buyck B."/>
            <person name="Bense V."/>
            <person name="Catcheside P."/>
            <person name="Chovatia M."/>
            <person name="Cooper J."/>
            <person name="Damon W."/>
            <person name="Desjardin D."/>
            <person name="Finy P."/>
            <person name="Geml J."/>
            <person name="Haridas S."/>
            <person name="Hughes K."/>
            <person name="Justo A."/>
            <person name="Karasinski D."/>
            <person name="Kautmanova I."/>
            <person name="Kiss B."/>
            <person name="Kocsube S."/>
            <person name="Kotiranta H."/>
            <person name="LaButti K.M."/>
            <person name="Lechner B.E."/>
            <person name="Liimatainen K."/>
            <person name="Lipzen A."/>
            <person name="Lukacs Z."/>
            <person name="Mihaltcheva S."/>
            <person name="Morgado L.N."/>
            <person name="Niskanen T."/>
            <person name="Noordeloos M.E."/>
            <person name="Ohm R.A."/>
            <person name="Ortiz-Santana B."/>
            <person name="Ovrebo C."/>
            <person name="Racz N."/>
            <person name="Riley R."/>
            <person name="Savchenko A."/>
            <person name="Shiryaev A."/>
            <person name="Soop K."/>
            <person name="Spirin V."/>
            <person name="Szebenyi C."/>
            <person name="Tomsovsky M."/>
            <person name="Tulloss R.E."/>
            <person name="Uehling J."/>
            <person name="Grigoriev I.V."/>
            <person name="Vagvolgyi C."/>
            <person name="Papp T."/>
            <person name="Martin F.M."/>
            <person name="Miettinen O."/>
            <person name="Hibbett D.S."/>
            <person name="Nagy L.G."/>
        </authorList>
    </citation>
    <scope>NUCLEOTIDE SEQUENCE [LARGE SCALE GENOMIC DNA]</scope>
    <source>
        <strain evidence="3 4">FP101781</strain>
    </source>
</reference>
<accession>A0A4Y7TTT2</accession>
<evidence type="ECO:0000256" key="1">
    <source>
        <dbReference type="SAM" id="MobiDB-lite"/>
    </source>
</evidence>
<protein>
    <submittedName>
        <fullName evidence="3">Uncharacterized protein</fullName>
    </submittedName>
</protein>